<organism evidence="1 2">
    <name type="scientific">Photobacterium arenosum</name>
    <dbReference type="NCBI Taxonomy" id="2774143"/>
    <lineage>
        <taxon>Bacteria</taxon>
        <taxon>Pseudomonadati</taxon>
        <taxon>Pseudomonadota</taxon>
        <taxon>Gammaproteobacteria</taxon>
        <taxon>Vibrionales</taxon>
        <taxon>Vibrionaceae</taxon>
        <taxon>Photobacterium</taxon>
    </lineage>
</organism>
<dbReference type="RefSeq" id="WP_192013835.1">
    <property type="nucleotide sequence ID" value="NZ_JACYTP010000001.1"/>
</dbReference>
<reference evidence="1 2" key="1">
    <citation type="submission" date="2020-09" db="EMBL/GenBank/DDBJ databases">
        <title>Photobacterium sp. CAU 1568 isolated from sand of Sido Beach.</title>
        <authorList>
            <person name="Kim W."/>
        </authorList>
    </citation>
    <scope>NUCLEOTIDE SEQUENCE [LARGE SCALE GENOMIC DNA]</scope>
    <source>
        <strain evidence="1 2">CAU 1568</strain>
    </source>
</reference>
<evidence type="ECO:0000313" key="2">
    <source>
        <dbReference type="Proteomes" id="UP000649768"/>
    </source>
</evidence>
<dbReference type="Proteomes" id="UP000649768">
    <property type="component" value="Unassembled WGS sequence"/>
</dbReference>
<proteinExistence type="predicted"/>
<evidence type="ECO:0008006" key="3">
    <source>
        <dbReference type="Google" id="ProtNLM"/>
    </source>
</evidence>
<protein>
    <recommendedName>
        <fullName evidence="3">Transposase</fullName>
    </recommendedName>
</protein>
<keyword evidence="2" id="KW-1185">Reference proteome</keyword>
<name>A0ABR9BFC4_9GAMM</name>
<sequence length="48" mass="5584">MQTSAQGKIQDEFLGCRRRERLQPTRTTPKNNKAFLGTLFALKEYLAR</sequence>
<dbReference type="EMBL" id="JACYTP010000001">
    <property type="protein sequence ID" value="MBD8511258.1"/>
    <property type="molecule type" value="Genomic_DNA"/>
</dbReference>
<evidence type="ECO:0000313" key="1">
    <source>
        <dbReference type="EMBL" id="MBD8511258.1"/>
    </source>
</evidence>
<accession>A0ABR9BFC4</accession>
<comment type="caution">
    <text evidence="1">The sequence shown here is derived from an EMBL/GenBank/DDBJ whole genome shotgun (WGS) entry which is preliminary data.</text>
</comment>
<gene>
    <name evidence="1" type="ORF">IFO68_00915</name>
</gene>